<name>A0A9P5CZK0_9HYPO</name>
<dbReference type="Proteomes" id="UP000749293">
    <property type="component" value="Unassembled WGS sequence"/>
</dbReference>
<evidence type="ECO:0000256" key="1">
    <source>
        <dbReference type="ARBA" id="ARBA00010928"/>
    </source>
</evidence>
<evidence type="ECO:0000313" key="4">
    <source>
        <dbReference type="EMBL" id="KAF4120587.1"/>
    </source>
</evidence>
<dbReference type="Gene3D" id="3.40.50.720">
    <property type="entry name" value="NAD(P)-binding Rossmann-like Domain"/>
    <property type="match status" value="1"/>
</dbReference>
<dbReference type="InterPro" id="IPR000683">
    <property type="entry name" value="Gfo/Idh/MocA-like_OxRdtase_N"/>
</dbReference>
<dbReference type="Gene3D" id="3.30.360.10">
    <property type="entry name" value="Dihydrodipicolinate Reductase, domain 2"/>
    <property type="match status" value="1"/>
</dbReference>
<dbReference type="InterPro" id="IPR036291">
    <property type="entry name" value="NAD(P)-bd_dom_sf"/>
</dbReference>
<dbReference type="GeneID" id="55969253"/>
<evidence type="ECO:0000313" key="5">
    <source>
        <dbReference type="Proteomes" id="UP000749293"/>
    </source>
</evidence>
<dbReference type="Pfam" id="PF22725">
    <property type="entry name" value="GFO_IDH_MocA_C3"/>
    <property type="match status" value="1"/>
</dbReference>
<comment type="caution">
    <text evidence="4">The sequence shown here is derived from an EMBL/GenBank/DDBJ whole genome shotgun (WGS) entry which is preliminary data.</text>
</comment>
<dbReference type="OrthoDB" id="446809at2759"/>
<dbReference type="InterPro" id="IPR051450">
    <property type="entry name" value="Gfo/Idh/MocA_Oxidoreductases"/>
</dbReference>
<accession>A0A9P5CZK0</accession>
<evidence type="ECO:0000259" key="3">
    <source>
        <dbReference type="Pfam" id="PF22725"/>
    </source>
</evidence>
<dbReference type="GO" id="GO:0000166">
    <property type="term" value="F:nucleotide binding"/>
    <property type="evidence" value="ECO:0007669"/>
    <property type="project" value="InterPro"/>
</dbReference>
<dbReference type="SUPFAM" id="SSF51735">
    <property type="entry name" value="NAD(P)-binding Rossmann-fold domains"/>
    <property type="match status" value="1"/>
</dbReference>
<dbReference type="Pfam" id="PF01408">
    <property type="entry name" value="GFO_IDH_MocA"/>
    <property type="match status" value="1"/>
</dbReference>
<dbReference type="PANTHER" id="PTHR43377">
    <property type="entry name" value="BILIVERDIN REDUCTASE A"/>
    <property type="match status" value="1"/>
</dbReference>
<feature type="domain" description="Gfo/Idh/MocA-like oxidoreductase N-terminal" evidence="2">
    <location>
        <begin position="6"/>
        <end position="124"/>
    </location>
</feature>
<comment type="similarity">
    <text evidence="1">Belongs to the Gfo/Idh/MocA family.</text>
</comment>
<proteinExistence type="inferred from homology"/>
<gene>
    <name evidence="4" type="ORF">GMORB2_3025</name>
</gene>
<reference evidence="4" key="1">
    <citation type="submission" date="2020-03" db="EMBL/GenBank/DDBJ databases">
        <title>Site-based positive gene gene selection in Geosmithia morbida across the United States reveals a broad range of putative effectors and factors for local host and environmental adapation.</title>
        <authorList>
            <person name="Onufrak A."/>
            <person name="Murdoch R.W."/>
            <person name="Gazis R."/>
            <person name="Huff M."/>
            <person name="Staton M."/>
            <person name="Klingeman W."/>
            <person name="Hadziabdic D."/>
        </authorList>
    </citation>
    <scope>NUCLEOTIDE SEQUENCE</scope>
    <source>
        <strain evidence="4">1262</strain>
    </source>
</reference>
<keyword evidence="5" id="KW-1185">Reference proteome</keyword>
<organism evidence="4 5">
    <name type="scientific">Geosmithia morbida</name>
    <dbReference type="NCBI Taxonomy" id="1094350"/>
    <lineage>
        <taxon>Eukaryota</taxon>
        <taxon>Fungi</taxon>
        <taxon>Dikarya</taxon>
        <taxon>Ascomycota</taxon>
        <taxon>Pezizomycotina</taxon>
        <taxon>Sordariomycetes</taxon>
        <taxon>Hypocreomycetidae</taxon>
        <taxon>Hypocreales</taxon>
        <taxon>Bionectriaceae</taxon>
        <taxon>Geosmithia</taxon>
    </lineage>
</organism>
<protein>
    <submittedName>
        <fullName evidence="4">Oxidoreductase family, C-terminal alpha/beta domain</fullName>
    </submittedName>
</protein>
<feature type="domain" description="GFO/IDH/MocA-like oxidoreductase" evidence="3">
    <location>
        <begin position="134"/>
        <end position="271"/>
    </location>
</feature>
<dbReference type="AlphaFoldDB" id="A0A9P5CZK0"/>
<dbReference type="InterPro" id="IPR055170">
    <property type="entry name" value="GFO_IDH_MocA-like_dom"/>
</dbReference>
<dbReference type="SUPFAM" id="SSF55347">
    <property type="entry name" value="Glyceraldehyde-3-phosphate dehydrogenase-like, C-terminal domain"/>
    <property type="match status" value="1"/>
</dbReference>
<dbReference type="RefSeq" id="XP_035319239.1">
    <property type="nucleotide sequence ID" value="XM_035465001.1"/>
</dbReference>
<sequence>MSSAAVKIAVVGVGLISPRHVQTVVDSPDAQIVAIVDPAPAGATLAEKHGVSHHPSVAALVDSADRPDAAIICRPNHTHAPLARELSSAGVRVLIEKPFSTDVPGGERLIEHLGKTGVRALVGHHRRFNPCIVATKDVIDSGRLGHVVAVNGIWALQKPPPPEYFDGPGEWRRESAGGVVLINMIHEIDLLHHLLGPITRVHAEKTASRRGFPAKEGAALTLRFRSGAVGTFILSDNMPSPHNFESGTGENPLVPRTGQDFYRIFGTQASLSAPDMSVWSYADAAEAWGSDMVRGTAEVEPATPFDLQLRALLQGRRRS</sequence>
<evidence type="ECO:0000259" key="2">
    <source>
        <dbReference type="Pfam" id="PF01408"/>
    </source>
</evidence>
<dbReference type="PANTHER" id="PTHR43377:SF1">
    <property type="entry name" value="BILIVERDIN REDUCTASE A"/>
    <property type="match status" value="1"/>
</dbReference>
<dbReference type="EMBL" id="JAANYQ010000016">
    <property type="protein sequence ID" value="KAF4120587.1"/>
    <property type="molecule type" value="Genomic_DNA"/>
</dbReference>